<protein>
    <submittedName>
        <fullName evidence="1">Uncharacterized protein</fullName>
    </submittedName>
</protein>
<organism evidence="1">
    <name type="scientific">marine sediment metagenome</name>
    <dbReference type="NCBI Taxonomy" id="412755"/>
    <lineage>
        <taxon>unclassified sequences</taxon>
        <taxon>metagenomes</taxon>
        <taxon>ecological metagenomes</taxon>
    </lineage>
</organism>
<accession>A0A0F9QJV2</accession>
<reference evidence="1" key="1">
    <citation type="journal article" date="2015" name="Nature">
        <title>Complex archaea that bridge the gap between prokaryotes and eukaryotes.</title>
        <authorList>
            <person name="Spang A."/>
            <person name="Saw J.H."/>
            <person name="Jorgensen S.L."/>
            <person name="Zaremba-Niedzwiedzka K."/>
            <person name="Martijn J."/>
            <person name="Lind A.E."/>
            <person name="van Eijk R."/>
            <person name="Schleper C."/>
            <person name="Guy L."/>
            <person name="Ettema T.J."/>
        </authorList>
    </citation>
    <scope>NUCLEOTIDE SEQUENCE</scope>
</reference>
<proteinExistence type="predicted"/>
<comment type="caution">
    <text evidence="1">The sequence shown here is derived from an EMBL/GenBank/DDBJ whole genome shotgun (WGS) entry which is preliminary data.</text>
</comment>
<dbReference type="AlphaFoldDB" id="A0A0F9QJV2"/>
<gene>
    <name evidence="1" type="ORF">LCGC14_1085540</name>
</gene>
<dbReference type="EMBL" id="LAZR01004781">
    <property type="protein sequence ID" value="KKN05613.1"/>
    <property type="molecule type" value="Genomic_DNA"/>
</dbReference>
<sequence length="374" mass="43529">MYDGWDLNEKLSLKAIRGQVVVNYDYSRMVPPPYDTKDGIATYLAGGLEGLKWLIKDRSRAGYVNGERMEEWIILGRWRADACGNFDKILKTNYKCKQAPKDLHEDIPDVVTMDELWKLLGDKPLISSGGGSGVPPIHIVCPECERGWTIDNCHDTIVKSEWINLPLAEFIGSRLDDVQIAFNPKTDGEYLFDCESPIRNDKWVDLTPDPGYKTFKINENGSIRNSSEVRSFKDKVKGQHLYADYIIKEDDTGCFNLWKFYHKNCYERLRHKQAEEHFCEIVEQSGWISPVWMVDNEYCSDSYCCWPWAKFKTEHGMIKIGWRKRVINIDWSNTGKDYEHLFKDEGVTLDDKCVHAWSKDKAIEYLTKIREYES</sequence>
<name>A0A0F9QJV2_9ZZZZ</name>
<evidence type="ECO:0000313" key="1">
    <source>
        <dbReference type="EMBL" id="KKN05613.1"/>
    </source>
</evidence>